<dbReference type="InterPro" id="IPR007110">
    <property type="entry name" value="Ig-like_dom"/>
</dbReference>
<keyword evidence="4 6" id="KW-0472">Membrane</keyword>
<dbReference type="GeneID" id="109483029"/>
<feature type="region of interest" description="Disordered" evidence="5">
    <location>
        <begin position="390"/>
        <end position="425"/>
    </location>
</feature>
<feature type="signal peptide" evidence="7">
    <location>
        <begin position="1"/>
        <end position="32"/>
    </location>
</feature>
<dbReference type="RefSeq" id="XP_019641543.1">
    <property type="nucleotide sequence ID" value="XM_019785984.1"/>
</dbReference>
<evidence type="ECO:0000256" key="2">
    <source>
        <dbReference type="ARBA" id="ARBA00022692"/>
    </source>
</evidence>
<feature type="compositionally biased region" description="Basic and acidic residues" evidence="5">
    <location>
        <begin position="586"/>
        <end position="596"/>
    </location>
</feature>
<keyword evidence="2 6" id="KW-0812">Transmembrane</keyword>
<dbReference type="GO" id="GO:0007165">
    <property type="term" value="P:signal transduction"/>
    <property type="evidence" value="ECO:0007669"/>
    <property type="project" value="InterPro"/>
</dbReference>
<keyword evidence="7" id="KW-0732">Signal</keyword>
<feature type="domain" description="Death" evidence="8">
    <location>
        <begin position="666"/>
        <end position="738"/>
    </location>
</feature>
<dbReference type="KEGG" id="bbel:109483029"/>
<feature type="compositionally biased region" description="Polar residues" evidence="5">
    <location>
        <begin position="483"/>
        <end position="558"/>
    </location>
</feature>
<dbReference type="CDD" id="cd01670">
    <property type="entry name" value="Death"/>
    <property type="match status" value="1"/>
</dbReference>
<comment type="subcellular location">
    <subcellularLocation>
        <location evidence="1">Membrane</location>
        <topology evidence="1">Single-pass membrane protein</topology>
    </subcellularLocation>
</comment>
<feature type="chain" id="PRO_5027813361" evidence="7">
    <location>
        <begin position="33"/>
        <end position="738"/>
    </location>
</feature>
<dbReference type="SUPFAM" id="SSF48726">
    <property type="entry name" value="Immunoglobulin"/>
    <property type="match status" value="1"/>
</dbReference>
<organism evidence="10 11">
    <name type="scientific">Branchiostoma belcheri</name>
    <name type="common">Amphioxus</name>
    <dbReference type="NCBI Taxonomy" id="7741"/>
    <lineage>
        <taxon>Eukaryota</taxon>
        <taxon>Metazoa</taxon>
        <taxon>Chordata</taxon>
        <taxon>Cephalochordata</taxon>
        <taxon>Leptocardii</taxon>
        <taxon>Amphioxiformes</taxon>
        <taxon>Branchiostomatidae</taxon>
        <taxon>Branchiostoma</taxon>
    </lineage>
</organism>
<evidence type="ECO:0000256" key="4">
    <source>
        <dbReference type="ARBA" id="ARBA00023136"/>
    </source>
</evidence>
<dbReference type="PROSITE" id="PS50017">
    <property type="entry name" value="DEATH_DOMAIN"/>
    <property type="match status" value="1"/>
</dbReference>
<dbReference type="AlphaFoldDB" id="A0A6P4ZXC8"/>
<feature type="compositionally biased region" description="Low complexity" evidence="5">
    <location>
        <begin position="567"/>
        <end position="580"/>
    </location>
</feature>
<dbReference type="InterPro" id="IPR051694">
    <property type="entry name" value="Immunoregulatory_rcpt-like"/>
</dbReference>
<evidence type="ECO:0000259" key="9">
    <source>
        <dbReference type="PROSITE" id="PS50835"/>
    </source>
</evidence>
<feature type="transmembrane region" description="Helical" evidence="6">
    <location>
        <begin position="303"/>
        <end position="329"/>
    </location>
</feature>
<dbReference type="Gene3D" id="2.60.40.10">
    <property type="entry name" value="Immunoglobulins"/>
    <property type="match status" value="1"/>
</dbReference>
<dbReference type="SUPFAM" id="SSF47986">
    <property type="entry name" value="DEATH domain"/>
    <property type="match status" value="1"/>
</dbReference>
<accession>A0A6P4ZXC8</accession>
<dbReference type="InterPro" id="IPR036179">
    <property type="entry name" value="Ig-like_dom_sf"/>
</dbReference>
<keyword evidence="3 6" id="KW-1133">Transmembrane helix</keyword>
<evidence type="ECO:0000256" key="7">
    <source>
        <dbReference type="SAM" id="SignalP"/>
    </source>
</evidence>
<dbReference type="InterPro" id="IPR013783">
    <property type="entry name" value="Ig-like_fold"/>
</dbReference>
<feature type="region of interest" description="Disordered" evidence="5">
    <location>
        <begin position="454"/>
        <end position="619"/>
    </location>
</feature>
<dbReference type="OrthoDB" id="10034532at2759"/>
<dbReference type="GO" id="GO:0016020">
    <property type="term" value="C:membrane"/>
    <property type="evidence" value="ECO:0007669"/>
    <property type="project" value="UniProtKB-SubCell"/>
</dbReference>
<dbReference type="InterPro" id="IPR003598">
    <property type="entry name" value="Ig_sub2"/>
</dbReference>
<dbReference type="Proteomes" id="UP000515135">
    <property type="component" value="Unplaced"/>
</dbReference>
<proteinExistence type="predicted"/>
<dbReference type="SMART" id="SM00408">
    <property type="entry name" value="IGc2"/>
    <property type="match status" value="1"/>
</dbReference>
<feature type="compositionally biased region" description="Polar residues" evidence="5">
    <location>
        <begin position="597"/>
        <end position="606"/>
    </location>
</feature>
<dbReference type="PANTHER" id="PTHR15549">
    <property type="entry name" value="PAIRED IMMUNOGLOBULIN-LIKE TYPE 2 RECEPTOR"/>
    <property type="match status" value="1"/>
</dbReference>
<evidence type="ECO:0000256" key="5">
    <source>
        <dbReference type="SAM" id="MobiDB-lite"/>
    </source>
</evidence>
<evidence type="ECO:0000256" key="6">
    <source>
        <dbReference type="SAM" id="Phobius"/>
    </source>
</evidence>
<evidence type="ECO:0000256" key="3">
    <source>
        <dbReference type="ARBA" id="ARBA00022989"/>
    </source>
</evidence>
<dbReference type="InterPro" id="IPR000488">
    <property type="entry name" value="Death_dom"/>
</dbReference>
<evidence type="ECO:0000313" key="10">
    <source>
        <dbReference type="Proteomes" id="UP000515135"/>
    </source>
</evidence>
<dbReference type="Pfam" id="PF13895">
    <property type="entry name" value="Ig_2"/>
    <property type="match status" value="1"/>
</dbReference>
<dbReference type="InterPro" id="IPR011029">
    <property type="entry name" value="DEATH-like_dom_sf"/>
</dbReference>
<dbReference type="Pfam" id="PF00531">
    <property type="entry name" value="Death"/>
    <property type="match status" value="1"/>
</dbReference>
<sequence length="738" mass="79719">METTGMMTALQACLRMLYGTLLLLSLCCSAQGLDVKGYEGGTALLPLSSFPQFDSGKDLYLVIVRESGDVTRVLEWTTRTLLWTAGILIPQFEGRMSLIHAGGPGQRPGLPNAVQIRNTRPGDSVTDGYFQFRQPGGSQGQEMGLTVFAITVTASPNPATIGQQATLTCSVDGGRPDSFSWTRDGQAIPGTQNTHGNLIATFTVGPDSGGSYVCEVSGSIGQGQKSIMLQTDSTMTTTTATPFSTPRITTAFASTTAPPVSSSAVEAFSSGMFSKPKTVMPASQTLGAKTVQQPNLPRDGQGFGTGSIIACVFGVLILVLIAIIGGCFWKRRKKSNPTSEEHAVNGNTCTGQQQPMILHHVNEFDTGTRAPIDPHQLSLPIQVSSLRSSYEEEQNTINSRRPLLPKKRPTLDTSDHPSPPGHLDEVEDVLLSTPTPANCLPDQSIHLNEVASLNNGAAGPQASDDNTDPKAASSTRPVERSTEQQSPTNTRQTFSDASRSVSLDESTPTVPHSLCSDQPNSRRCPSLQDMISYSTGSETTQNNIPTNLTKLSSNGQNKKPQHRPKKATSSSKSTQPKSGSCTSLETRMEDTMEENSRGGQVSNQEGQKSRSRVSASDVRELSLGGNEVATTIDQMIRKVLVDEGHLDIPYHKFTELCLQLYNTQNNWKILADRLGLTNGDILLIDNCSTQHNLLAAEIVLRHWQRTSRQDRTNPCTVHNLRTILQDMGRADLVDLLQK</sequence>
<evidence type="ECO:0000259" key="8">
    <source>
        <dbReference type="PROSITE" id="PS50017"/>
    </source>
</evidence>
<protein>
    <submittedName>
        <fullName evidence="11">Uncharacterized protein LOC109483029</fullName>
    </submittedName>
</protein>
<dbReference type="GO" id="GO:0071944">
    <property type="term" value="C:cell periphery"/>
    <property type="evidence" value="ECO:0007669"/>
    <property type="project" value="UniProtKB-ARBA"/>
</dbReference>
<gene>
    <name evidence="11" type="primary">LOC109483029</name>
</gene>
<dbReference type="Gene3D" id="1.10.533.10">
    <property type="entry name" value="Death Domain, Fas"/>
    <property type="match status" value="1"/>
</dbReference>
<evidence type="ECO:0000313" key="11">
    <source>
        <dbReference type="RefSeq" id="XP_019641543.1"/>
    </source>
</evidence>
<feature type="domain" description="Ig-like" evidence="9">
    <location>
        <begin position="148"/>
        <end position="236"/>
    </location>
</feature>
<reference evidence="11" key="1">
    <citation type="submission" date="2025-08" db="UniProtKB">
        <authorList>
            <consortium name="RefSeq"/>
        </authorList>
    </citation>
    <scope>IDENTIFICATION</scope>
    <source>
        <tissue evidence="11">Gonad</tissue>
    </source>
</reference>
<evidence type="ECO:0000256" key="1">
    <source>
        <dbReference type="ARBA" id="ARBA00004167"/>
    </source>
</evidence>
<name>A0A6P4ZXC8_BRABE</name>
<keyword evidence="10" id="KW-1185">Reference proteome</keyword>
<dbReference type="PROSITE" id="PS50835">
    <property type="entry name" value="IG_LIKE"/>
    <property type="match status" value="1"/>
</dbReference>